<evidence type="ECO:0000256" key="1">
    <source>
        <dbReference type="SAM" id="MobiDB-lite"/>
    </source>
</evidence>
<feature type="signal peptide" evidence="2">
    <location>
        <begin position="1"/>
        <end position="22"/>
    </location>
</feature>
<organism evidence="3 4">
    <name type="scientific">Perkinsus olseni</name>
    <name type="common">Perkinsus atlanticus</name>
    <dbReference type="NCBI Taxonomy" id="32597"/>
    <lineage>
        <taxon>Eukaryota</taxon>
        <taxon>Sar</taxon>
        <taxon>Alveolata</taxon>
        <taxon>Perkinsozoa</taxon>
        <taxon>Perkinsea</taxon>
        <taxon>Perkinsida</taxon>
        <taxon>Perkinsidae</taxon>
        <taxon>Perkinsus</taxon>
    </lineage>
</organism>
<feature type="non-terminal residue" evidence="3">
    <location>
        <position position="1"/>
    </location>
</feature>
<comment type="caution">
    <text evidence="3">The sequence shown here is derived from an EMBL/GenBank/DDBJ whole genome shotgun (WGS) entry which is preliminary data.</text>
</comment>
<feature type="region of interest" description="Disordered" evidence="1">
    <location>
        <begin position="53"/>
        <end position="81"/>
    </location>
</feature>
<evidence type="ECO:0000313" key="3">
    <source>
        <dbReference type="EMBL" id="KAF4750699.1"/>
    </source>
</evidence>
<dbReference type="Proteomes" id="UP000574390">
    <property type="component" value="Unassembled WGS sequence"/>
</dbReference>
<dbReference type="AlphaFoldDB" id="A0A7J6TZ17"/>
<feature type="chain" id="PRO_5029572033" evidence="2">
    <location>
        <begin position="23"/>
        <end position="305"/>
    </location>
</feature>
<keyword evidence="2" id="KW-0732">Signal</keyword>
<reference evidence="3 4" key="1">
    <citation type="submission" date="2020-04" db="EMBL/GenBank/DDBJ databases">
        <title>Perkinsus olseni comparative genomics.</title>
        <authorList>
            <person name="Bogema D.R."/>
        </authorList>
    </citation>
    <scope>NUCLEOTIDE SEQUENCE [LARGE SCALE GENOMIC DNA]</scope>
    <source>
        <strain evidence="3">ATCC PRA-205</strain>
    </source>
</reference>
<evidence type="ECO:0000256" key="2">
    <source>
        <dbReference type="SAM" id="SignalP"/>
    </source>
</evidence>
<accession>A0A7J6TZ17</accession>
<protein>
    <submittedName>
        <fullName evidence="3">Uncharacterized protein</fullName>
    </submittedName>
</protein>
<feature type="compositionally biased region" description="Basic residues" evidence="1">
    <location>
        <begin position="53"/>
        <end position="65"/>
    </location>
</feature>
<proteinExistence type="predicted"/>
<sequence length="305" mass="33660">MRVTDAAVGLLACLSLVLPSEGSVYFHKGYPDPADDLNGFDVETDVVMPVAMRRRSSGVGSRRRASSTSSRRSDADLFGLDTELEPTEDTELLSERRRSGHVSIWSTGSVGMSVTDLRASGHEEQGAVKIRPFAPSVNGTWESHFIQRTLTVNEKPFGLKDVKNFVKVQKLPKRRHPDKPTTFTFNSWTPLATQKYAAFAVQVPSLPYTIDGEGAQEVGKVQKLCGLKKKRHSSTHYITVCTVKLTELPQAYIDPKSGLPTIKMKASSVVTQITADVTIEFIYDASEEAYGAFMAHALMLEDLYK</sequence>
<name>A0A7J6TZ17_PEROL</name>
<dbReference type="EMBL" id="JABANM010003545">
    <property type="protein sequence ID" value="KAF4750699.1"/>
    <property type="molecule type" value="Genomic_DNA"/>
</dbReference>
<evidence type="ECO:0000313" key="4">
    <source>
        <dbReference type="Proteomes" id="UP000574390"/>
    </source>
</evidence>
<gene>
    <name evidence="3" type="ORF">FOZ62_001820</name>
</gene>